<proteinExistence type="predicted"/>
<dbReference type="OrthoDB" id="1424215at2"/>
<protein>
    <recommendedName>
        <fullName evidence="2 4">peptidylprolyl isomerase</fullName>
        <ecNumber evidence="2 4">5.2.1.8</ecNumber>
    </recommendedName>
</protein>
<evidence type="ECO:0000259" key="6">
    <source>
        <dbReference type="PROSITE" id="PS50059"/>
    </source>
</evidence>
<keyword evidence="8" id="KW-1185">Reference proteome</keyword>
<dbReference type="SUPFAM" id="SSF54534">
    <property type="entry name" value="FKBP-like"/>
    <property type="match status" value="1"/>
</dbReference>
<dbReference type="RefSeq" id="WP_138659907.1">
    <property type="nucleotide sequence ID" value="NZ_VATY01000005.1"/>
</dbReference>
<dbReference type="InterPro" id="IPR046357">
    <property type="entry name" value="PPIase_dom_sf"/>
</dbReference>
<organism evidence="7 8">
    <name type="scientific">Maribacter algarum</name>
    <name type="common">ex Zhang et al. 2020</name>
    <dbReference type="NCBI Taxonomy" id="2578118"/>
    <lineage>
        <taxon>Bacteria</taxon>
        <taxon>Pseudomonadati</taxon>
        <taxon>Bacteroidota</taxon>
        <taxon>Flavobacteriia</taxon>
        <taxon>Flavobacteriales</taxon>
        <taxon>Flavobacteriaceae</taxon>
        <taxon>Maribacter</taxon>
    </lineage>
</organism>
<comment type="catalytic activity">
    <reaction evidence="1 4">
        <text>[protein]-peptidylproline (omega=180) = [protein]-peptidylproline (omega=0)</text>
        <dbReference type="Rhea" id="RHEA:16237"/>
        <dbReference type="Rhea" id="RHEA-COMP:10747"/>
        <dbReference type="Rhea" id="RHEA-COMP:10748"/>
        <dbReference type="ChEBI" id="CHEBI:83833"/>
        <dbReference type="ChEBI" id="CHEBI:83834"/>
        <dbReference type="EC" id="5.2.1.8"/>
    </reaction>
</comment>
<dbReference type="PROSITE" id="PS50059">
    <property type="entry name" value="FKBP_PPIASE"/>
    <property type="match status" value="1"/>
</dbReference>
<feature type="domain" description="PPIase FKBP-type" evidence="6">
    <location>
        <begin position="130"/>
        <end position="229"/>
    </location>
</feature>
<dbReference type="Gene3D" id="3.10.50.40">
    <property type="match status" value="1"/>
</dbReference>
<dbReference type="EMBL" id="VATY01000005">
    <property type="protein sequence ID" value="TMM53448.1"/>
    <property type="molecule type" value="Genomic_DNA"/>
</dbReference>
<evidence type="ECO:0000256" key="1">
    <source>
        <dbReference type="ARBA" id="ARBA00000971"/>
    </source>
</evidence>
<evidence type="ECO:0000313" key="7">
    <source>
        <dbReference type="EMBL" id="TMM53448.1"/>
    </source>
</evidence>
<dbReference type="InterPro" id="IPR001179">
    <property type="entry name" value="PPIase_FKBP_dom"/>
</dbReference>
<keyword evidence="4" id="KW-0413">Isomerase</keyword>
<gene>
    <name evidence="7" type="ORF">FEE95_20555</name>
</gene>
<reference evidence="7 8" key="1">
    <citation type="submission" date="2019-05" db="EMBL/GenBank/DDBJ databases">
        <authorList>
            <person name="Zhang J.-Y."/>
            <person name="Feg X."/>
            <person name="Du Z.-J."/>
        </authorList>
    </citation>
    <scope>NUCLEOTIDE SEQUENCE [LARGE SCALE GENOMIC DNA]</scope>
    <source>
        <strain evidence="7 8">RZ26</strain>
    </source>
</reference>
<dbReference type="AlphaFoldDB" id="A0A5S3PH24"/>
<dbReference type="EC" id="5.2.1.8" evidence="2 4"/>
<dbReference type="PROSITE" id="PS51257">
    <property type="entry name" value="PROKAR_LIPOPROTEIN"/>
    <property type="match status" value="1"/>
</dbReference>
<accession>A0A5S3PH24</accession>
<evidence type="ECO:0000313" key="8">
    <source>
        <dbReference type="Proteomes" id="UP000310314"/>
    </source>
</evidence>
<feature type="compositionally biased region" description="Acidic residues" evidence="5">
    <location>
        <begin position="244"/>
        <end position="261"/>
    </location>
</feature>
<evidence type="ECO:0000256" key="3">
    <source>
        <dbReference type="ARBA" id="ARBA00023110"/>
    </source>
</evidence>
<evidence type="ECO:0000256" key="5">
    <source>
        <dbReference type="SAM" id="MobiDB-lite"/>
    </source>
</evidence>
<comment type="caution">
    <text evidence="7">The sequence shown here is derived from an EMBL/GenBank/DDBJ whole genome shotgun (WGS) entry which is preliminary data.</text>
</comment>
<dbReference type="GO" id="GO:0003755">
    <property type="term" value="F:peptidyl-prolyl cis-trans isomerase activity"/>
    <property type="evidence" value="ECO:0007669"/>
    <property type="project" value="UniProtKB-KW"/>
</dbReference>
<evidence type="ECO:0000256" key="2">
    <source>
        <dbReference type="ARBA" id="ARBA00013194"/>
    </source>
</evidence>
<keyword evidence="3 4" id="KW-0697">Rotamase</keyword>
<evidence type="ECO:0000256" key="4">
    <source>
        <dbReference type="PROSITE-ProRule" id="PRU00277"/>
    </source>
</evidence>
<name>A0A5S3PH24_9FLAO</name>
<feature type="region of interest" description="Disordered" evidence="5">
    <location>
        <begin position="237"/>
        <end position="263"/>
    </location>
</feature>
<sequence>MKINRLIVVFVAMVLGISCRNDDDGDDRIVVPPQTLIETAVENDADIKAFLETHFYNYEEFENPPADFDFKIKFGLISDNPEKLPLTNFVQTQVIRVTSLEFGRDDGEEVDQTLYYLIAREGVGESPTLGDRTVLQYEGSLLDGSLFDGSTSPLNQYLPGFLKGYANGVVKLKSGTGPVENGDGTVSYEDYGVGAIFMPSGLGYFSASPSSAIPAYAPLIFKIDVLDFEEDTDFDGDGIPSIQEDIDGDGDLNNDNTDADTEPSTIFLANHNDTDDDEDGIPTIDEIKIDGEIKKDANGLIIFPDTDGDGVPNHLDSDS</sequence>
<dbReference type="Proteomes" id="UP000310314">
    <property type="component" value="Unassembled WGS sequence"/>
</dbReference>